<sequence>MPVLPIDPHADPARRAWLPCPNCNWGNACTECDSSRNCGAHWQYLLSNRATRLNLQCPSCATLWSTDTRHRLRVVRGA</sequence>
<dbReference type="EMBL" id="BRZI01000001">
    <property type="protein sequence ID" value="GLD28494.1"/>
    <property type="molecule type" value="Genomic_DNA"/>
</dbReference>
<dbReference type="EMBL" id="BRXE01000023">
    <property type="protein sequence ID" value="GLB83271.1"/>
    <property type="molecule type" value="Genomic_DNA"/>
</dbReference>
<gene>
    <name evidence="2" type="ORF">Mkiyose1413_03770</name>
    <name evidence="1" type="ORF">SRL2020028_25270</name>
</gene>
<dbReference type="Proteomes" id="UP001165663">
    <property type="component" value="Unassembled WGS sequence"/>
</dbReference>
<proteinExistence type="predicted"/>
<dbReference type="Proteomes" id="UP001064782">
    <property type="component" value="Unassembled WGS sequence"/>
</dbReference>
<evidence type="ECO:0000313" key="1">
    <source>
        <dbReference type="EMBL" id="GLB83271.1"/>
    </source>
</evidence>
<comment type="caution">
    <text evidence="2">The sequence shown here is derived from an EMBL/GenBank/DDBJ whole genome shotgun (WGS) entry which is preliminary data.</text>
</comment>
<evidence type="ECO:0000313" key="2">
    <source>
        <dbReference type="EMBL" id="GLD28494.1"/>
    </source>
</evidence>
<reference evidence="2" key="1">
    <citation type="submission" date="2022-08" db="EMBL/GenBank/DDBJ databases">
        <title>Mycobacterium kiyosense sp. nov., scotochromogenic slow-glowing species isolated from respiratory specimens.</title>
        <authorList>
            <person name="Fukano H."/>
            <person name="Kazumi Y."/>
            <person name="Sakagami N."/>
            <person name="Ato M."/>
            <person name="Mitarai S."/>
            <person name="Hoshino Y."/>
        </authorList>
    </citation>
    <scope>NUCLEOTIDE SEQUENCE</scope>
    <source>
        <strain evidence="2">1413</strain>
        <strain evidence="1">SRL2020-028</strain>
    </source>
</reference>
<dbReference type="AlphaFoldDB" id="A0A9P3Q3H7"/>
<keyword evidence="3" id="KW-1185">Reference proteome</keyword>
<name>A0A9P3Q3H7_9MYCO</name>
<accession>A0A9P3Q3H7</accession>
<organism evidence="2 3">
    <name type="scientific">Mycobacterium kiyosense</name>
    <dbReference type="NCBI Taxonomy" id="2871094"/>
    <lineage>
        <taxon>Bacteria</taxon>
        <taxon>Bacillati</taxon>
        <taxon>Actinomycetota</taxon>
        <taxon>Actinomycetes</taxon>
        <taxon>Mycobacteriales</taxon>
        <taxon>Mycobacteriaceae</taxon>
        <taxon>Mycobacterium</taxon>
    </lineage>
</organism>
<evidence type="ECO:0000313" key="3">
    <source>
        <dbReference type="Proteomes" id="UP001064782"/>
    </source>
</evidence>
<protein>
    <submittedName>
        <fullName evidence="2">Uncharacterized protein</fullName>
    </submittedName>
</protein>